<dbReference type="EMBL" id="LR798191">
    <property type="protein sequence ID" value="CAB5079555.1"/>
    <property type="molecule type" value="Genomic_DNA"/>
</dbReference>
<feature type="transmembrane region" description="Helical" evidence="1">
    <location>
        <begin position="53"/>
        <end position="75"/>
    </location>
</feature>
<proteinExistence type="predicted"/>
<protein>
    <submittedName>
        <fullName evidence="2">Uncharacterized protein</fullName>
    </submittedName>
</protein>
<organism evidence="2">
    <name type="scientific">uncultured Caudovirales phage</name>
    <dbReference type="NCBI Taxonomy" id="2100421"/>
    <lineage>
        <taxon>Viruses</taxon>
        <taxon>Duplodnaviria</taxon>
        <taxon>Heunggongvirae</taxon>
        <taxon>Uroviricota</taxon>
        <taxon>Caudoviricetes</taxon>
        <taxon>Peduoviridae</taxon>
        <taxon>Maltschvirus</taxon>
        <taxon>Maltschvirus maltsch</taxon>
    </lineage>
</organism>
<reference evidence="2" key="1">
    <citation type="submission" date="2020-05" db="EMBL/GenBank/DDBJ databases">
        <authorList>
            <person name="Chiriac C."/>
            <person name="Salcher M."/>
            <person name="Ghai R."/>
            <person name="Kavagutti S V."/>
        </authorList>
    </citation>
    <scope>NUCLEOTIDE SEQUENCE</scope>
</reference>
<keyword evidence="1" id="KW-1133">Transmembrane helix</keyword>
<sequence>MPITNSRMTRASGAAADLRQFITKVTEADAHPSADRQVASPTDRATCRQAGAIVVEGLTVLGGLLVFGGLAYFFLVI</sequence>
<name>A0A6J7VLW6_9CAUD</name>
<accession>A0A6J7VLW6</accession>
<evidence type="ECO:0000256" key="1">
    <source>
        <dbReference type="SAM" id="Phobius"/>
    </source>
</evidence>
<evidence type="ECO:0000313" key="2">
    <source>
        <dbReference type="EMBL" id="CAB5079555.1"/>
    </source>
</evidence>
<keyword evidence="1" id="KW-0812">Transmembrane</keyword>
<gene>
    <name evidence="2" type="ORF">UFOVP143_25</name>
</gene>
<keyword evidence="1" id="KW-0472">Membrane</keyword>